<dbReference type="AlphaFoldDB" id="D2RGH5"/>
<dbReference type="eggNOG" id="arCOG01858">
    <property type="taxonomic scope" value="Archaea"/>
</dbReference>
<dbReference type="InterPro" id="IPR003607">
    <property type="entry name" value="HD/PDEase_dom"/>
</dbReference>
<dbReference type="Gene3D" id="1.10.3210.10">
    <property type="entry name" value="Hypothetical protein af1432"/>
    <property type="match status" value="1"/>
</dbReference>
<dbReference type="NCBIfam" id="TIGR00295">
    <property type="entry name" value="TIGR00295 family protein"/>
    <property type="match status" value="1"/>
</dbReference>
<dbReference type="InterPro" id="IPR004454">
    <property type="entry name" value="HD-related"/>
</dbReference>
<dbReference type="PROSITE" id="PS51831">
    <property type="entry name" value="HD"/>
    <property type="match status" value="1"/>
</dbReference>
<evidence type="ECO:0000259" key="1">
    <source>
        <dbReference type="PROSITE" id="PS51831"/>
    </source>
</evidence>
<dbReference type="GeneID" id="8738983"/>
<dbReference type="PaxDb" id="572546-Arcpr_0330"/>
<proteinExistence type="predicted"/>
<accession>D2RGH5</accession>
<feature type="domain" description="HD" evidence="1">
    <location>
        <begin position="20"/>
        <end position="132"/>
    </location>
</feature>
<dbReference type="SUPFAM" id="SSF109604">
    <property type="entry name" value="HD-domain/PDEase-like"/>
    <property type="match status" value="1"/>
</dbReference>
<dbReference type="OrthoDB" id="52832at2157"/>
<dbReference type="Pfam" id="PF01966">
    <property type="entry name" value="HD"/>
    <property type="match status" value="1"/>
</dbReference>
<sequence length="175" mass="20518">MDVPDIVLKIWDKYSLPENVRRHCLKVAEVALKIANKLKDKYDIDFEALKLGALLHDIGRAITHGIEHFVYTGEILRKEGFDEKVVRIAERHFLCGITKEEAKNLGINVERDFMPETIEEKIVCMADNLVKGDREVTFDEFMKRLEELKKKYPETAWFTERTIERALKLKEELKL</sequence>
<dbReference type="Proteomes" id="UP000001901">
    <property type="component" value="Chromosome"/>
</dbReference>
<dbReference type="InterPro" id="IPR006675">
    <property type="entry name" value="HDIG_dom"/>
</dbReference>
<dbReference type="KEGG" id="apo:Arcpr_0330"/>
<name>D2RGH5_ARCPA</name>
<gene>
    <name evidence="2" type="ordered locus">Arcpr_0330</name>
</gene>
<reference evidence="2 3" key="1">
    <citation type="journal article" date="2010" name="Stand. Genomic Sci.">
        <title>Complete genome sequence of Archaeoglobus profundus type strain (AV18).</title>
        <authorList>
            <person name="von Jan M."/>
            <person name="Lapidus A."/>
            <person name="Del Rio T.G."/>
            <person name="Copeland A."/>
            <person name="Tice H."/>
            <person name="Cheng J.F."/>
            <person name="Lucas S."/>
            <person name="Chen F."/>
            <person name="Nolan M."/>
            <person name="Goodwin L."/>
            <person name="Han C."/>
            <person name="Pitluck S."/>
            <person name="Liolios K."/>
            <person name="Ivanova N."/>
            <person name="Mavromatis K."/>
            <person name="Ovchinnikova G."/>
            <person name="Chertkov O."/>
            <person name="Pati A."/>
            <person name="Chen A."/>
            <person name="Palaniappan K."/>
            <person name="Land M."/>
            <person name="Hauser L."/>
            <person name="Chang Y.J."/>
            <person name="Jeffries C.D."/>
            <person name="Saunders E."/>
            <person name="Brettin T."/>
            <person name="Detter J.C."/>
            <person name="Chain P."/>
            <person name="Eichinger K."/>
            <person name="Huber H."/>
            <person name="Spring S."/>
            <person name="Rohde M."/>
            <person name="Goker M."/>
            <person name="Wirth R."/>
            <person name="Woyke T."/>
            <person name="Bristow J."/>
            <person name="Eisen J.A."/>
            <person name="Markowitz V."/>
            <person name="Hugenholtz P."/>
            <person name="Kyrpides N.C."/>
            <person name="Klenk H.P."/>
        </authorList>
    </citation>
    <scope>NUCLEOTIDE SEQUENCE [LARGE SCALE GENOMIC DNA]</scope>
    <source>
        <strain evidence="3">DSM 5631 / JCM 9629 / NBRC 100127 / Av18</strain>
    </source>
</reference>
<dbReference type="CDD" id="cd00077">
    <property type="entry name" value="HDc"/>
    <property type="match status" value="1"/>
</dbReference>
<keyword evidence="3" id="KW-1185">Reference proteome</keyword>
<dbReference type="PANTHER" id="PTHR38659:SF2">
    <property type="entry name" value="HDIG DOMAIN PROTEIN"/>
    <property type="match status" value="1"/>
</dbReference>
<dbReference type="PANTHER" id="PTHR38659">
    <property type="entry name" value="METAL-DEPENDENT PHOSPHOHYDROLASE"/>
    <property type="match status" value="1"/>
</dbReference>
<organism evidence="2 3">
    <name type="scientific">Archaeoglobus profundus (strain DSM 5631 / JCM 9629 / NBRC 100127 / Av18)</name>
    <dbReference type="NCBI Taxonomy" id="572546"/>
    <lineage>
        <taxon>Archaea</taxon>
        <taxon>Methanobacteriati</taxon>
        <taxon>Methanobacteriota</taxon>
        <taxon>Archaeoglobi</taxon>
        <taxon>Archaeoglobales</taxon>
        <taxon>Archaeoglobaceae</taxon>
        <taxon>Archaeoglobus</taxon>
    </lineage>
</organism>
<dbReference type="EMBL" id="CP001857">
    <property type="protein sequence ID" value="ADB57400.1"/>
    <property type="molecule type" value="Genomic_DNA"/>
</dbReference>
<evidence type="ECO:0000313" key="2">
    <source>
        <dbReference type="EMBL" id="ADB57400.1"/>
    </source>
</evidence>
<protein>
    <submittedName>
        <fullName evidence="2">Metal dependent phosphohydrolase</fullName>
    </submittedName>
</protein>
<dbReference type="HOGENOM" id="CLU_073842_1_0_2"/>
<dbReference type="SMART" id="SM00471">
    <property type="entry name" value="HDc"/>
    <property type="match status" value="1"/>
</dbReference>
<dbReference type="NCBIfam" id="TIGR00277">
    <property type="entry name" value="HDIG"/>
    <property type="match status" value="1"/>
</dbReference>
<evidence type="ECO:0000313" key="3">
    <source>
        <dbReference type="Proteomes" id="UP000001901"/>
    </source>
</evidence>
<dbReference type="STRING" id="572546.Arcpr_0330"/>
<dbReference type="RefSeq" id="WP_012939736.1">
    <property type="nucleotide sequence ID" value="NC_013741.1"/>
</dbReference>
<dbReference type="InterPro" id="IPR006674">
    <property type="entry name" value="HD_domain"/>
</dbReference>